<dbReference type="KEGG" id="btab:109037385"/>
<evidence type="ECO:0000256" key="3">
    <source>
        <dbReference type="ARBA" id="ARBA00022679"/>
    </source>
</evidence>
<dbReference type="PANTHER" id="PTHR13563">
    <property type="entry name" value="TRNA (GUANINE-9-) METHYLTRANSFERASE"/>
    <property type="match status" value="1"/>
</dbReference>
<feature type="compositionally biased region" description="Low complexity" evidence="7">
    <location>
        <begin position="1"/>
        <end position="13"/>
    </location>
</feature>
<keyword evidence="4" id="KW-0949">S-adenosyl-L-methionine</keyword>
<dbReference type="PANTHER" id="PTHR13563:SF13">
    <property type="entry name" value="TRNA METHYLTRANSFERASE 10 HOMOLOG A"/>
    <property type="match status" value="1"/>
</dbReference>
<dbReference type="GO" id="GO:0000049">
    <property type="term" value="F:tRNA binding"/>
    <property type="evidence" value="ECO:0007669"/>
    <property type="project" value="TreeGrafter"/>
</dbReference>
<evidence type="ECO:0000256" key="2">
    <source>
        <dbReference type="ARBA" id="ARBA00022603"/>
    </source>
</evidence>
<name>A0A9P0AG66_BEMTA</name>
<evidence type="ECO:0000313" key="9">
    <source>
        <dbReference type="EMBL" id="CAH0390502.1"/>
    </source>
</evidence>
<dbReference type="GO" id="GO:0005654">
    <property type="term" value="C:nucleoplasm"/>
    <property type="evidence" value="ECO:0007669"/>
    <property type="project" value="TreeGrafter"/>
</dbReference>
<dbReference type="InterPro" id="IPR038459">
    <property type="entry name" value="MT_TRM10-typ_sf"/>
</dbReference>
<dbReference type="EMBL" id="OU963866">
    <property type="protein sequence ID" value="CAH0390502.1"/>
    <property type="molecule type" value="Genomic_DNA"/>
</dbReference>
<feature type="region of interest" description="Disordered" evidence="7">
    <location>
        <begin position="263"/>
        <end position="310"/>
    </location>
</feature>
<dbReference type="FunFam" id="3.40.1280.30:FF:000001">
    <property type="entry name" value="tRNA methyltransferase 10 homolog A"/>
    <property type="match status" value="1"/>
</dbReference>
<evidence type="ECO:0000313" key="10">
    <source>
        <dbReference type="Proteomes" id="UP001152759"/>
    </source>
</evidence>
<keyword evidence="2" id="KW-0489">Methyltransferase</keyword>
<accession>A0A9P0AG66</accession>
<evidence type="ECO:0000256" key="1">
    <source>
        <dbReference type="ARBA" id="ARBA00012797"/>
    </source>
</evidence>
<dbReference type="Gene3D" id="3.40.1280.30">
    <property type="match status" value="1"/>
</dbReference>
<reference evidence="9" key="1">
    <citation type="submission" date="2021-12" db="EMBL/GenBank/DDBJ databases">
        <authorList>
            <person name="King R."/>
        </authorList>
    </citation>
    <scope>NUCLEOTIDE SEQUENCE</scope>
</reference>
<keyword evidence="10" id="KW-1185">Reference proteome</keyword>
<evidence type="ECO:0000256" key="4">
    <source>
        <dbReference type="ARBA" id="ARBA00022691"/>
    </source>
</evidence>
<gene>
    <name evidence="9" type="ORF">BEMITA_LOCUS9221</name>
</gene>
<dbReference type="PROSITE" id="PS51675">
    <property type="entry name" value="SAM_MT_TRM10"/>
    <property type="match status" value="1"/>
</dbReference>
<comment type="catalytic activity">
    <reaction evidence="5">
        <text>guanosine(9) in tRNA + S-adenosyl-L-methionine = N(1)-methylguanosine(9) in tRNA + S-adenosyl-L-homocysteine + H(+)</text>
        <dbReference type="Rhea" id="RHEA:43156"/>
        <dbReference type="Rhea" id="RHEA-COMP:10367"/>
        <dbReference type="Rhea" id="RHEA-COMP:10368"/>
        <dbReference type="ChEBI" id="CHEBI:15378"/>
        <dbReference type="ChEBI" id="CHEBI:57856"/>
        <dbReference type="ChEBI" id="CHEBI:59789"/>
        <dbReference type="ChEBI" id="CHEBI:73542"/>
        <dbReference type="ChEBI" id="CHEBI:74269"/>
        <dbReference type="EC" id="2.1.1.221"/>
    </reaction>
</comment>
<dbReference type="InterPro" id="IPR007356">
    <property type="entry name" value="tRNA_m1G_MeTrfase_euk"/>
</dbReference>
<dbReference type="AlphaFoldDB" id="A0A9P0AG66"/>
<dbReference type="GO" id="GO:0002939">
    <property type="term" value="P:tRNA N1-guanine methylation"/>
    <property type="evidence" value="ECO:0007669"/>
    <property type="project" value="TreeGrafter"/>
</dbReference>
<evidence type="ECO:0000256" key="7">
    <source>
        <dbReference type="SAM" id="MobiDB-lite"/>
    </source>
</evidence>
<feature type="coiled-coil region" evidence="6">
    <location>
        <begin position="30"/>
        <end position="66"/>
    </location>
</feature>
<keyword evidence="6" id="KW-0175">Coiled coil</keyword>
<feature type="compositionally biased region" description="Polar residues" evidence="7">
    <location>
        <begin position="280"/>
        <end position="289"/>
    </location>
</feature>
<evidence type="ECO:0000256" key="6">
    <source>
        <dbReference type="SAM" id="Coils"/>
    </source>
</evidence>
<protein>
    <recommendedName>
        <fullName evidence="1">tRNA (guanine(9)-N(1))-methyltransferase</fullName>
        <ecNumber evidence="1">2.1.1.221</ecNumber>
    </recommendedName>
</protein>
<dbReference type="Proteomes" id="UP001152759">
    <property type="component" value="Chromosome 5"/>
</dbReference>
<sequence>MESLNSTETNNSSDGIVETTDISSLSKRQRKKLEKHKKFLENRAVKRKKEREIQKLKRKLNKDNDKPNRKFLKSQKMANSSCKTRIVVDCSFDDLMSCKDLGKCTKQLNFCYCVNRRAANPVQFYVCDFNGKIKKEMEKNEGFGNWDVHFESDPYDKVFATTKKEDLVYLSSDSDNVIEELNEEKIYIIGGLVDHNSHKGLCLKKAMDQGISHGRLPIDSFLKLKTRKVLTVNHVFQILVAVCNGSSWKDAFVQIIPSRKQVGATKTEPKAKDIGMEVVENNTTDNTSDMPPDELDNLPSSKTNTDEDNR</sequence>
<dbReference type="InterPro" id="IPR028564">
    <property type="entry name" value="MT_TRM10-typ"/>
</dbReference>
<dbReference type="EC" id="2.1.1.221" evidence="1"/>
<feature type="region of interest" description="Disordered" evidence="7">
    <location>
        <begin position="1"/>
        <end position="30"/>
    </location>
</feature>
<proteinExistence type="predicted"/>
<keyword evidence="3" id="KW-0808">Transferase</keyword>
<dbReference type="CDD" id="cd18101">
    <property type="entry name" value="Trm10euk_A"/>
    <property type="match status" value="1"/>
</dbReference>
<organism evidence="9 10">
    <name type="scientific">Bemisia tabaci</name>
    <name type="common">Sweetpotato whitefly</name>
    <name type="synonym">Aleurodes tabaci</name>
    <dbReference type="NCBI Taxonomy" id="7038"/>
    <lineage>
        <taxon>Eukaryota</taxon>
        <taxon>Metazoa</taxon>
        <taxon>Ecdysozoa</taxon>
        <taxon>Arthropoda</taxon>
        <taxon>Hexapoda</taxon>
        <taxon>Insecta</taxon>
        <taxon>Pterygota</taxon>
        <taxon>Neoptera</taxon>
        <taxon>Paraneoptera</taxon>
        <taxon>Hemiptera</taxon>
        <taxon>Sternorrhyncha</taxon>
        <taxon>Aleyrodoidea</taxon>
        <taxon>Aleyrodidae</taxon>
        <taxon>Aleyrodinae</taxon>
        <taxon>Bemisia</taxon>
    </lineage>
</organism>
<feature type="domain" description="SAM-dependent MTase TRM10-type" evidence="8">
    <location>
        <begin position="67"/>
        <end position="263"/>
    </location>
</feature>
<dbReference type="GO" id="GO:0052905">
    <property type="term" value="F:tRNA (guanosine(9)-N1)-methyltransferase activity"/>
    <property type="evidence" value="ECO:0007669"/>
    <property type="project" value="UniProtKB-EC"/>
</dbReference>
<evidence type="ECO:0000256" key="5">
    <source>
        <dbReference type="ARBA" id="ARBA00048434"/>
    </source>
</evidence>
<evidence type="ECO:0000259" key="8">
    <source>
        <dbReference type="PROSITE" id="PS51675"/>
    </source>
</evidence>